<sequence>MALLLNNIVCRLMISLAAFRKLCNIAQCIKTRVCNQCVLPAMIYRIETWSHCGPYKEVQGRSVRYGKGYVRSFFARPNRRPLGYRSGDKCVEINKLIH</sequence>
<protein>
    <submittedName>
        <fullName evidence="2">SFRICE_005283</fullName>
    </submittedName>
</protein>
<keyword evidence="1" id="KW-0732">Signal</keyword>
<feature type="signal peptide" evidence="1">
    <location>
        <begin position="1"/>
        <end position="28"/>
    </location>
</feature>
<dbReference type="EMBL" id="ODYU01002304">
    <property type="protein sequence ID" value="SOQ39623.1"/>
    <property type="molecule type" value="Genomic_DNA"/>
</dbReference>
<proteinExistence type="predicted"/>
<evidence type="ECO:0000313" key="2">
    <source>
        <dbReference type="EMBL" id="SOQ39623.1"/>
    </source>
</evidence>
<organism evidence="2">
    <name type="scientific">Spodoptera frugiperda</name>
    <name type="common">Fall armyworm</name>
    <dbReference type="NCBI Taxonomy" id="7108"/>
    <lineage>
        <taxon>Eukaryota</taxon>
        <taxon>Metazoa</taxon>
        <taxon>Ecdysozoa</taxon>
        <taxon>Arthropoda</taxon>
        <taxon>Hexapoda</taxon>
        <taxon>Insecta</taxon>
        <taxon>Pterygota</taxon>
        <taxon>Neoptera</taxon>
        <taxon>Endopterygota</taxon>
        <taxon>Lepidoptera</taxon>
        <taxon>Glossata</taxon>
        <taxon>Ditrysia</taxon>
        <taxon>Noctuoidea</taxon>
        <taxon>Noctuidae</taxon>
        <taxon>Amphipyrinae</taxon>
        <taxon>Spodoptera</taxon>
    </lineage>
</organism>
<accession>A0A2H1VFJ3</accession>
<feature type="chain" id="PRO_5013803090" evidence="1">
    <location>
        <begin position="29"/>
        <end position="98"/>
    </location>
</feature>
<name>A0A2H1VFJ3_SPOFR</name>
<dbReference type="AlphaFoldDB" id="A0A2H1VFJ3"/>
<reference evidence="2" key="1">
    <citation type="submission" date="2016-07" db="EMBL/GenBank/DDBJ databases">
        <authorList>
            <person name="Bretaudeau A."/>
        </authorList>
    </citation>
    <scope>NUCLEOTIDE SEQUENCE</scope>
    <source>
        <strain evidence="2">Rice</strain>
        <tissue evidence="2">Whole body</tissue>
    </source>
</reference>
<gene>
    <name evidence="2" type="ORF">SFRICE_005283</name>
</gene>
<evidence type="ECO:0000256" key="1">
    <source>
        <dbReference type="SAM" id="SignalP"/>
    </source>
</evidence>